<name>A0A6C0BKP8_9ZZZZ</name>
<proteinExistence type="predicted"/>
<sequence length="368" mass="40309">MELRLGTNSSEIVQRLNASTNSATIQDNVIPGSINLIDTRGIPRRWNTSSALSSELIPGSVVTVRKGNNEVSGVLVDHNPQSVRVRTSGGIIQLYNPDFIRTSGNKNVISIPNSDDESVLSYKISSLRWLPTMNLLMNRNMTVGSLSVAALIDNLGDTVAPSRVILIVNNETPQQFLSQRAFISDVSAVESTPMDIIRYPADIRMIPRGTMSVPLSMSDVALVPIYQYNTQTNTVRYGVNIESPMTLPPGTLRILNSDLLEVNEVQINRAIPASDEYFIPLNSGLDLSVNSTVEQSQNGERISINTFNSSGSPRLLRVVHPINGTITGSSVEYKLRNGSMVFDLEVTPGRKSYVINNTLDRPENLIVV</sequence>
<protein>
    <submittedName>
        <fullName evidence="1">Uncharacterized protein</fullName>
    </submittedName>
</protein>
<dbReference type="AlphaFoldDB" id="A0A6C0BKP8"/>
<organism evidence="1">
    <name type="scientific">viral metagenome</name>
    <dbReference type="NCBI Taxonomy" id="1070528"/>
    <lineage>
        <taxon>unclassified sequences</taxon>
        <taxon>metagenomes</taxon>
        <taxon>organismal metagenomes</taxon>
    </lineage>
</organism>
<reference evidence="1" key="1">
    <citation type="journal article" date="2020" name="Nature">
        <title>Giant virus diversity and host interactions through global metagenomics.</title>
        <authorList>
            <person name="Schulz F."/>
            <person name="Roux S."/>
            <person name="Paez-Espino D."/>
            <person name="Jungbluth S."/>
            <person name="Walsh D.A."/>
            <person name="Denef V.J."/>
            <person name="McMahon K.D."/>
            <person name="Konstantinidis K.T."/>
            <person name="Eloe-Fadrosh E.A."/>
            <person name="Kyrpides N.C."/>
            <person name="Woyke T."/>
        </authorList>
    </citation>
    <scope>NUCLEOTIDE SEQUENCE</scope>
    <source>
        <strain evidence="1">GVMAG-M-3300017651-5</strain>
    </source>
</reference>
<accession>A0A6C0BKP8</accession>
<evidence type="ECO:0000313" key="1">
    <source>
        <dbReference type="EMBL" id="QHS92756.1"/>
    </source>
</evidence>
<dbReference type="EMBL" id="MN739192">
    <property type="protein sequence ID" value="QHS92756.1"/>
    <property type="molecule type" value="Genomic_DNA"/>
</dbReference>